<accession>B6TIV9</accession>
<dbReference type="OrthoDB" id="692034at2759"/>
<dbReference type="PANTHER" id="PTHR45125:SF3">
    <property type="entry name" value="NO-APICAL-MERISTEM-ASSOCIATED CARBOXY-TERMINAL DOMAIN PROTEIN"/>
    <property type="match status" value="1"/>
</dbReference>
<dbReference type="Pfam" id="PF14303">
    <property type="entry name" value="NAM-associated"/>
    <property type="match status" value="1"/>
</dbReference>
<evidence type="ECO:0000313" key="4">
    <source>
        <dbReference type="EMBL" id="ACG37042.1"/>
    </source>
</evidence>
<dbReference type="EMBL" id="EU964924">
    <property type="protein sequence ID" value="ACG37042.1"/>
    <property type="molecule type" value="mRNA"/>
</dbReference>
<evidence type="ECO:0000256" key="1">
    <source>
        <dbReference type="SAM" id="Coils"/>
    </source>
</evidence>
<dbReference type="KEGG" id="zma:103638589"/>
<keyword evidence="1" id="KW-0175">Coiled coil</keyword>
<dbReference type="ExpressionAtlas" id="B6TIV9">
    <property type="expression patterns" value="baseline and differential"/>
</dbReference>
<evidence type="ECO:0000256" key="2">
    <source>
        <dbReference type="SAM" id="MobiDB-lite"/>
    </source>
</evidence>
<dbReference type="PANTHER" id="PTHR45125">
    <property type="entry name" value="F21J9.4-RELATED"/>
    <property type="match status" value="1"/>
</dbReference>
<feature type="region of interest" description="Disordered" evidence="2">
    <location>
        <begin position="211"/>
        <end position="232"/>
    </location>
</feature>
<proteinExistence type="evidence at transcript level"/>
<sequence length="344" mass="39419">MDSESSNLLPQYGDFPCRTSVQQNAQPPNVSTQLRDIVEGPQSTVQVKRRPVARRKLANFCTKEDCRLSQCWLAIKCDPVVNTGQKQQGLWNRLTEAYNHRRGNMPERSTKSLMSRWDTIKTQCSLFSGYMANVLRENSSGLSDADKTSLAASRFATMEKRPFTLLHCWSILKDEPKWMDHSSNKQVRIIEVAPIGSNIIDLDPKDSFLGSTTSKQHLGQDASKGKTKKARSSSITVSSSDEYLAKMDDLSLQRLSVYQTTMAFEQQKAERDDQFRKQQLEIEQQKLAIERERLERQKRIDEKAEEERILAIDMSICNPAQRAYYKKLQQQILSKIQADMSNIE</sequence>
<dbReference type="RefSeq" id="XP_008659682.1">
    <property type="nucleotide sequence ID" value="XM_008661460.2"/>
</dbReference>
<dbReference type="AlphaFoldDB" id="B6TIV9"/>
<feature type="coiled-coil region" evidence="1">
    <location>
        <begin position="275"/>
        <end position="307"/>
    </location>
</feature>
<feature type="domain" description="No apical meristem-associated C-terminal" evidence="3">
    <location>
        <begin position="161"/>
        <end position="332"/>
    </location>
</feature>
<name>B6TIV9_MAIZE</name>
<reference evidence="4" key="1">
    <citation type="journal article" date="2009" name="Plant Mol. Biol.">
        <title>Insights into corn genes derived from large-scale cDNA sequencing.</title>
        <authorList>
            <person name="Alexandrov N.N."/>
            <person name="Brover V.V."/>
            <person name="Freidin S."/>
            <person name="Troukhan M.E."/>
            <person name="Tatarinova T.V."/>
            <person name="Zhang H."/>
            <person name="Swaller T.J."/>
            <person name="Lu Y.P."/>
            <person name="Bouck J."/>
            <person name="Flavell R.B."/>
            <person name="Feldmann K.A."/>
        </authorList>
    </citation>
    <scope>NUCLEOTIDE SEQUENCE</scope>
</reference>
<evidence type="ECO:0000259" key="3">
    <source>
        <dbReference type="Pfam" id="PF14303"/>
    </source>
</evidence>
<protein>
    <submittedName>
        <fullName evidence="4">Transposon protein Pong sub-class</fullName>
    </submittedName>
</protein>
<dbReference type="InterPro" id="IPR029466">
    <property type="entry name" value="NAM-associated_C"/>
</dbReference>
<dbReference type="GeneID" id="103638589"/>
<organism evidence="4">
    <name type="scientific">Zea mays</name>
    <name type="common">Maize</name>
    <dbReference type="NCBI Taxonomy" id="4577"/>
    <lineage>
        <taxon>Eukaryota</taxon>
        <taxon>Viridiplantae</taxon>
        <taxon>Streptophyta</taxon>
        <taxon>Embryophyta</taxon>
        <taxon>Tracheophyta</taxon>
        <taxon>Spermatophyta</taxon>
        <taxon>Magnoliopsida</taxon>
        <taxon>Liliopsida</taxon>
        <taxon>Poales</taxon>
        <taxon>Poaceae</taxon>
        <taxon>PACMAD clade</taxon>
        <taxon>Panicoideae</taxon>
        <taxon>Andropogonodae</taxon>
        <taxon>Andropogoneae</taxon>
        <taxon>Tripsacinae</taxon>
        <taxon>Zea</taxon>
    </lineage>
</organism>